<accession>A0A0A9CI23</accession>
<organism evidence="1">
    <name type="scientific">Arundo donax</name>
    <name type="common">Giant reed</name>
    <name type="synonym">Donax arundinaceus</name>
    <dbReference type="NCBI Taxonomy" id="35708"/>
    <lineage>
        <taxon>Eukaryota</taxon>
        <taxon>Viridiplantae</taxon>
        <taxon>Streptophyta</taxon>
        <taxon>Embryophyta</taxon>
        <taxon>Tracheophyta</taxon>
        <taxon>Spermatophyta</taxon>
        <taxon>Magnoliopsida</taxon>
        <taxon>Liliopsida</taxon>
        <taxon>Poales</taxon>
        <taxon>Poaceae</taxon>
        <taxon>PACMAD clade</taxon>
        <taxon>Arundinoideae</taxon>
        <taxon>Arundineae</taxon>
        <taxon>Arundo</taxon>
    </lineage>
</organism>
<protein>
    <submittedName>
        <fullName evidence="1">Uncharacterized protein</fullName>
    </submittedName>
</protein>
<sequence length="46" mass="5359">MSVVLFVFPWEQEDANVSDKSALLACVFQANLSGYLYLFVFWLNPW</sequence>
<name>A0A0A9CI23_ARUDO</name>
<proteinExistence type="predicted"/>
<evidence type="ECO:0000313" key="1">
    <source>
        <dbReference type="EMBL" id="JAD71152.1"/>
    </source>
</evidence>
<reference evidence="1" key="1">
    <citation type="submission" date="2014-09" db="EMBL/GenBank/DDBJ databases">
        <authorList>
            <person name="Magalhaes I.L.F."/>
            <person name="Oliveira U."/>
            <person name="Santos F.R."/>
            <person name="Vidigal T.H.D.A."/>
            <person name="Brescovit A.D."/>
            <person name="Santos A.J."/>
        </authorList>
    </citation>
    <scope>NUCLEOTIDE SEQUENCE</scope>
    <source>
        <tissue evidence="1">Shoot tissue taken approximately 20 cm above the soil surface</tissue>
    </source>
</reference>
<dbReference type="AlphaFoldDB" id="A0A0A9CI23"/>
<reference evidence="1" key="2">
    <citation type="journal article" date="2015" name="Data Brief">
        <title>Shoot transcriptome of the giant reed, Arundo donax.</title>
        <authorList>
            <person name="Barrero R.A."/>
            <person name="Guerrero F.D."/>
            <person name="Moolhuijzen P."/>
            <person name="Goolsby J.A."/>
            <person name="Tidwell J."/>
            <person name="Bellgard S.E."/>
            <person name="Bellgard M.I."/>
        </authorList>
    </citation>
    <scope>NUCLEOTIDE SEQUENCE</scope>
    <source>
        <tissue evidence="1">Shoot tissue taken approximately 20 cm above the soil surface</tissue>
    </source>
</reference>
<dbReference type="EMBL" id="GBRH01226743">
    <property type="protein sequence ID" value="JAD71152.1"/>
    <property type="molecule type" value="Transcribed_RNA"/>
</dbReference>